<dbReference type="EMBL" id="CAXAMN010023906">
    <property type="protein sequence ID" value="CAK9082042.1"/>
    <property type="molecule type" value="Genomic_DNA"/>
</dbReference>
<keyword evidence="2" id="KW-1185">Reference proteome</keyword>
<evidence type="ECO:0000313" key="1">
    <source>
        <dbReference type="EMBL" id="CAK9082042.1"/>
    </source>
</evidence>
<dbReference type="Proteomes" id="UP001642484">
    <property type="component" value="Unassembled WGS sequence"/>
</dbReference>
<organism evidence="1 2">
    <name type="scientific">Durusdinium trenchii</name>
    <dbReference type="NCBI Taxonomy" id="1381693"/>
    <lineage>
        <taxon>Eukaryota</taxon>
        <taxon>Sar</taxon>
        <taxon>Alveolata</taxon>
        <taxon>Dinophyceae</taxon>
        <taxon>Suessiales</taxon>
        <taxon>Symbiodiniaceae</taxon>
        <taxon>Durusdinium</taxon>
    </lineage>
</organism>
<sequence>MSGSAELASGSKTSEDQNRGASALLAKITADRSPSLSDPKVSEFFRTQLWAPTAQAPGSFQDNVLDKAVDLVAPSSSAAPPQDDKKTTLHPKPSGVNAVEDPPTPVTPRRSPRLQQPATTPPPAKRNRSSAEDASKDKRQPGAVASPPAPSPAKSPSPLPLRPILKKTASNKKATKPSKTIAKSKKDSKALVATSGNDLHPSNWLVLKKLREPSLTKLPVKIFTKLSKSSKAPTRPQRCRVPPLQAWRNERLVYERVAGSMTPSVAAVELDMTPPTDSITPPRMLRLPALQPPLEDLDAVEYVGISTRHLTSKVYALPLAKSTNAPCTVALEGSGIIHVFYGTLRFAQEGAEEQLVCAGSTMLVKGPGMKLVAPAYAATYAAEVGIAGVRFRWVERHNA</sequence>
<name>A0ABP0Q284_9DINO</name>
<accession>A0ABP0Q284</accession>
<reference evidence="1 2" key="1">
    <citation type="submission" date="2024-02" db="EMBL/GenBank/DDBJ databases">
        <authorList>
            <person name="Chen Y."/>
            <person name="Shah S."/>
            <person name="Dougan E. K."/>
            <person name="Thang M."/>
            <person name="Chan C."/>
        </authorList>
    </citation>
    <scope>NUCLEOTIDE SEQUENCE [LARGE SCALE GENOMIC DNA]</scope>
</reference>
<proteinExistence type="predicted"/>
<evidence type="ECO:0000313" key="2">
    <source>
        <dbReference type="Proteomes" id="UP001642484"/>
    </source>
</evidence>
<gene>
    <name evidence="1" type="ORF">CCMP2556_LOCUS40091</name>
</gene>
<protein>
    <submittedName>
        <fullName evidence="1">Uncharacterized protein</fullName>
    </submittedName>
</protein>
<comment type="caution">
    <text evidence="1">The sequence shown here is derived from an EMBL/GenBank/DDBJ whole genome shotgun (WGS) entry which is preliminary data.</text>
</comment>